<protein>
    <submittedName>
        <fullName evidence="1">Ring finger protein 24 (Predicted), isoform CRA_a</fullName>
    </submittedName>
</protein>
<dbReference type="Proteomes" id="UP000234681">
    <property type="component" value="Chromosome 3"/>
</dbReference>
<name>A6HQD8_RAT</name>
<proteinExistence type="predicted"/>
<dbReference type="EMBL" id="CH473949">
    <property type="protein sequence ID" value="EDL80239.1"/>
    <property type="molecule type" value="Genomic_DNA"/>
</dbReference>
<sequence length="103" mass="11655">MNWGFAHVSMPSTESALLSGWKSGKCVPCATCRCCSWPSCTVNRTEVPLRSPSLGQRILYSLLQGSDCRWTHQYGARRNTSRLYFGCSTWDTHCHFLCLMKNS</sequence>
<accession>A6HQD8</accession>
<evidence type="ECO:0000313" key="1">
    <source>
        <dbReference type="EMBL" id="EDL80239.1"/>
    </source>
</evidence>
<organism evidence="1">
    <name type="scientific">Rattus norvegicus</name>
    <name type="common">Rat</name>
    <dbReference type="NCBI Taxonomy" id="10116"/>
    <lineage>
        <taxon>Eukaryota</taxon>
        <taxon>Metazoa</taxon>
        <taxon>Chordata</taxon>
        <taxon>Craniata</taxon>
        <taxon>Vertebrata</taxon>
        <taxon>Euteleostomi</taxon>
        <taxon>Mammalia</taxon>
        <taxon>Eutheria</taxon>
        <taxon>Euarchontoglires</taxon>
        <taxon>Glires</taxon>
        <taxon>Rodentia</taxon>
        <taxon>Myomorpha</taxon>
        <taxon>Muroidea</taxon>
        <taxon>Muridae</taxon>
        <taxon>Murinae</taxon>
        <taxon>Rattus</taxon>
    </lineage>
</organism>
<reference evidence="1" key="2">
    <citation type="submission" date="2005-07" db="EMBL/GenBank/DDBJ databases">
        <authorList>
            <person name="Mural R.J."/>
            <person name="Li P.W."/>
            <person name="Adams M.D."/>
            <person name="Amanatides P.G."/>
            <person name="Baden-Tillson H."/>
            <person name="Barnstead M."/>
            <person name="Chin S.H."/>
            <person name="Dew I."/>
            <person name="Evans C.A."/>
            <person name="Ferriera S."/>
            <person name="Flanigan M."/>
            <person name="Fosler C."/>
            <person name="Glodek A."/>
            <person name="Gu Z."/>
            <person name="Holt R.A."/>
            <person name="Jennings D."/>
            <person name="Kraft C.L."/>
            <person name="Lu F."/>
            <person name="Nguyen T."/>
            <person name="Nusskern D.R."/>
            <person name="Pfannkoch C.M."/>
            <person name="Sitter C."/>
            <person name="Sutton G.G."/>
            <person name="Venter J.C."/>
            <person name="Wang Z."/>
            <person name="Woodage T."/>
            <person name="Zheng X.H."/>
            <person name="Zhong F."/>
        </authorList>
    </citation>
    <scope>NUCLEOTIDE SEQUENCE</scope>
    <source>
        <strain evidence="1">BN</strain>
    </source>
</reference>
<reference evidence="1" key="1">
    <citation type="journal article" date="2005" name="Genome Res.">
        <title>Gene and alternative splicing annotation with AIR.</title>
        <authorList>
            <person name="Florea L."/>
            <person name="Di Francesco V."/>
            <person name="Miller J."/>
            <person name="Turner R."/>
            <person name="Yao A."/>
            <person name="Harris M."/>
            <person name="Walenz B."/>
            <person name="Mobarry C."/>
            <person name="Merkulov G.V."/>
            <person name="Charlab R."/>
            <person name="Dew I."/>
            <person name="Deng Z."/>
            <person name="Istrail S."/>
            <person name="Li P."/>
            <person name="Sutton G."/>
        </authorList>
    </citation>
    <scope>NUCLEOTIDE SEQUENCE</scope>
    <source>
        <strain evidence="1">BN</strain>
    </source>
</reference>
<dbReference type="AlphaFoldDB" id="A6HQD8"/>
<gene>
    <name evidence="1" type="primary">Rnf24_predicted</name>
    <name evidence="1" type="ORF">rCG_26136</name>
</gene>